<dbReference type="AlphaFoldDB" id="A0AAN7SW20"/>
<dbReference type="Gene3D" id="3.50.50.60">
    <property type="entry name" value="FAD/NAD(P)-binding domain"/>
    <property type="match status" value="1"/>
</dbReference>
<accession>A0AAN7SW20</accession>
<name>A0AAN7SW20_9EURO</name>
<gene>
    <name evidence="1" type="ORF">LTR05_007440</name>
</gene>
<dbReference type="PANTHER" id="PTHR46865">
    <property type="entry name" value="OXIDOREDUCTASE-RELATED"/>
    <property type="match status" value="1"/>
</dbReference>
<dbReference type="InterPro" id="IPR036188">
    <property type="entry name" value="FAD/NAD-bd_sf"/>
</dbReference>
<proteinExistence type="predicted"/>
<evidence type="ECO:0000313" key="1">
    <source>
        <dbReference type="EMBL" id="KAK5082294.1"/>
    </source>
</evidence>
<evidence type="ECO:0000313" key="2">
    <source>
        <dbReference type="Proteomes" id="UP001309876"/>
    </source>
</evidence>
<dbReference type="PANTHER" id="PTHR46865:SF2">
    <property type="entry name" value="MONOOXYGENASE"/>
    <property type="match status" value="1"/>
</dbReference>
<dbReference type="SUPFAM" id="SSF51905">
    <property type="entry name" value="FAD/NAD(P)-binding domain"/>
    <property type="match status" value="1"/>
</dbReference>
<dbReference type="Proteomes" id="UP001309876">
    <property type="component" value="Unassembled WGS sequence"/>
</dbReference>
<sequence>MGMEAAVRAKTTQLEGISFVRSDGRPYGVIRATGNPNQQSLVSEYEIFRGDLAQILYDLTKDNKNIDYVFGEQMESIYQNEKADGSVKVEFANRLPTSEYDLVVACDGATSRTRALGLGIGVRDDVEPTNCWAAYFPYLRTPGQSNVYSVPIQLVHSIDR</sequence>
<dbReference type="Gene3D" id="3.30.9.30">
    <property type="match status" value="1"/>
</dbReference>
<evidence type="ECO:0008006" key="3">
    <source>
        <dbReference type="Google" id="ProtNLM"/>
    </source>
</evidence>
<keyword evidence="2" id="KW-1185">Reference proteome</keyword>
<comment type="caution">
    <text evidence="1">The sequence shown here is derived from an EMBL/GenBank/DDBJ whole genome shotgun (WGS) entry which is preliminary data.</text>
</comment>
<protein>
    <recommendedName>
        <fullName evidence="3">FAD-binding domain-containing protein</fullName>
    </recommendedName>
</protein>
<dbReference type="EMBL" id="JAVRRJ010000008">
    <property type="protein sequence ID" value="KAK5082294.1"/>
    <property type="molecule type" value="Genomic_DNA"/>
</dbReference>
<dbReference type="InterPro" id="IPR051704">
    <property type="entry name" value="FAD_aromatic-hydroxylase"/>
</dbReference>
<organism evidence="1 2">
    <name type="scientific">Lithohypha guttulata</name>
    <dbReference type="NCBI Taxonomy" id="1690604"/>
    <lineage>
        <taxon>Eukaryota</taxon>
        <taxon>Fungi</taxon>
        <taxon>Dikarya</taxon>
        <taxon>Ascomycota</taxon>
        <taxon>Pezizomycotina</taxon>
        <taxon>Eurotiomycetes</taxon>
        <taxon>Chaetothyriomycetidae</taxon>
        <taxon>Chaetothyriales</taxon>
        <taxon>Trichomeriaceae</taxon>
        <taxon>Lithohypha</taxon>
    </lineage>
</organism>
<reference evidence="1 2" key="1">
    <citation type="submission" date="2023-08" db="EMBL/GenBank/DDBJ databases">
        <title>Black Yeasts Isolated from many extreme environments.</title>
        <authorList>
            <person name="Coleine C."/>
            <person name="Stajich J.E."/>
            <person name="Selbmann L."/>
        </authorList>
    </citation>
    <scope>NUCLEOTIDE SEQUENCE [LARGE SCALE GENOMIC DNA]</scope>
    <source>
        <strain evidence="1 2">CCFEE 5910</strain>
    </source>
</reference>